<dbReference type="KEGG" id="clec:106662053"/>
<evidence type="ECO:0000256" key="7">
    <source>
        <dbReference type="ARBA" id="ARBA00023224"/>
    </source>
</evidence>
<evidence type="ECO:0000256" key="4">
    <source>
        <dbReference type="ARBA" id="ARBA00022989"/>
    </source>
</evidence>
<dbReference type="OrthoDB" id="8183114at2759"/>
<dbReference type="PANTHER" id="PTHR21143:SF133">
    <property type="entry name" value="GUSTATORY AND PHEROMONE RECEPTOR 32A-RELATED"/>
    <property type="match status" value="1"/>
</dbReference>
<dbReference type="GO" id="GO:0007635">
    <property type="term" value="P:chemosensory behavior"/>
    <property type="evidence" value="ECO:0007669"/>
    <property type="project" value="TreeGrafter"/>
</dbReference>
<proteinExistence type="predicted"/>
<dbReference type="InterPro" id="IPR013604">
    <property type="entry name" value="7TM_chemorcpt"/>
</dbReference>
<comment type="subcellular location">
    <subcellularLocation>
        <location evidence="1">Cell membrane</location>
        <topology evidence="1">Multi-pass membrane protein</topology>
    </subcellularLocation>
</comment>
<evidence type="ECO:0008006" key="11">
    <source>
        <dbReference type="Google" id="ProtNLM"/>
    </source>
</evidence>
<dbReference type="GO" id="GO:0007165">
    <property type="term" value="P:signal transduction"/>
    <property type="evidence" value="ECO:0007669"/>
    <property type="project" value="UniProtKB-KW"/>
</dbReference>
<dbReference type="PANTHER" id="PTHR21143">
    <property type="entry name" value="INVERTEBRATE GUSTATORY RECEPTOR"/>
    <property type="match status" value="1"/>
</dbReference>
<dbReference type="AlphaFoldDB" id="A0A8I6R8R6"/>
<keyword evidence="7" id="KW-0807">Transducer</keyword>
<evidence type="ECO:0000256" key="1">
    <source>
        <dbReference type="ARBA" id="ARBA00004651"/>
    </source>
</evidence>
<protein>
    <recommendedName>
        <fullName evidence="11">Gustatory receptor</fullName>
    </recommendedName>
</protein>
<organism evidence="9 10">
    <name type="scientific">Cimex lectularius</name>
    <name type="common">Bed bug</name>
    <name type="synonym">Acanthia lectularia</name>
    <dbReference type="NCBI Taxonomy" id="79782"/>
    <lineage>
        <taxon>Eukaryota</taxon>
        <taxon>Metazoa</taxon>
        <taxon>Ecdysozoa</taxon>
        <taxon>Arthropoda</taxon>
        <taxon>Hexapoda</taxon>
        <taxon>Insecta</taxon>
        <taxon>Pterygota</taxon>
        <taxon>Neoptera</taxon>
        <taxon>Paraneoptera</taxon>
        <taxon>Hemiptera</taxon>
        <taxon>Heteroptera</taxon>
        <taxon>Panheteroptera</taxon>
        <taxon>Cimicomorpha</taxon>
        <taxon>Cimicidae</taxon>
        <taxon>Cimex</taxon>
    </lineage>
</organism>
<feature type="transmembrane region" description="Helical" evidence="8">
    <location>
        <begin position="50"/>
        <end position="71"/>
    </location>
</feature>
<dbReference type="GO" id="GO:0050909">
    <property type="term" value="P:sensory perception of taste"/>
    <property type="evidence" value="ECO:0007669"/>
    <property type="project" value="InterPro"/>
</dbReference>
<feature type="transmembrane region" description="Helical" evidence="8">
    <location>
        <begin position="145"/>
        <end position="174"/>
    </location>
</feature>
<dbReference type="GeneID" id="106662053"/>
<name>A0A8I6R8R6_CIMLE</name>
<dbReference type="OMA" id="FRICNIC"/>
<evidence type="ECO:0000256" key="5">
    <source>
        <dbReference type="ARBA" id="ARBA00023136"/>
    </source>
</evidence>
<evidence type="ECO:0000256" key="3">
    <source>
        <dbReference type="ARBA" id="ARBA00022692"/>
    </source>
</evidence>
<dbReference type="GO" id="GO:0030425">
    <property type="term" value="C:dendrite"/>
    <property type="evidence" value="ECO:0007669"/>
    <property type="project" value="TreeGrafter"/>
</dbReference>
<dbReference type="RefSeq" id="XP_014241344.2">
    <property type="nucleotide sequence ID" value="XM_014385858.2"/>
</dbReference>
<accession>A0A8I6R8R6</accession>
<dbReference type="GO" id="GO:0030424">
    <property type="term" value="C:axon"/>
    <property type="evidence" value="ECO:0007669"/>
    <property type="project" value="TreeGrafter"/>
</dbReference>
<keyword evidence="10" id="KW-1185">Reference proteome</keyword>
<reference evidence="9" key="1">
    <citation type="submission" date="2022-01" db="UniProtKB">
        <authorList>
            <consortium name="EnsemblMetazoa"/>
        </authorList>
    </citation>
    <scope>IDENTIFICATION</scope>
</reference>
<keyword evidence="5 8" id="KW-0472">Membrane</keyword>
<dbReference type="EnsemblMetazoa" id="XM_014385858.2">
    <property type="protein sequence ID" value="XP_014241344.2"/>
    <property type="gene ID" value="LOC106662053"/>
</dbReference>
<sequence>MQFCAFLEYLRSLFIKLHLQVKYKKKITNLITQHSRVISMAMVANKLYNVQLLVIFIGLFVNLVSWLYLLVDEVQNTSRSPVAPGLLRLADSMWQICVIYFISSSCQLTKHEAEKFNQALFRLMTESSELCKNGKLQLHLTMNQTINFTACGFFTLGYPLVTSIIAAATTYLVILVQFSMPSN</sequence>
<dbReference type="Pfam" id="PF08395">
    <property type="entry name" value="7tm_7"/>
    <property type="match status" value="1"/>
</dbReference>
<dbReference type="CTD" id="34545"/>
<evidence type="ECO:0000256" key="2">
    <source>
        <dbReference type="ARBA" id="ARBA00022475"/>
    </source>
</evidence>
<evidence type="ECO:0000256" key="6">
    <source>
        <dbReference type="ARBA" id="ARBA00023170"/>
    </source>
</evidence>
<dbReference type="Proteomes" id="UP000494040">
    <property type="component" value="Unassembled WGS sequence"/>
</dbReference>
<evidence type="ECO:0000256" key="8">
    <source>
        <dbReference type="SAM" id="Phobius"/>
    </source>
</evidence>
<evidence type="ECO:0000313" key="9">
    <source>
        <dbReference type="EnsemblMetazoa" id="XP_014241344.2"/>
    </source>
</evidence>
<keyword evidence="4 8" id="KW-1133">Transmembrane helix</keyword>
<dbReference type="GO" id="GO:0008049">
    <property type="term" value="P:male courtship behavior"/>
    <property type="evidence" value="ECO:0007669"/>
    <property type="project" value="TreeGrafter"/>
</dbReference>
<keyword evidence="3 8" id="KW-0812">Transmembrane</keyword>
<keyword evidence="6" id="KW-0675">Receptor</keyword>
<evidence type="ECO:0000313" key="10">
    <source>
        <dbReference type="Proteomes" id="UP000494040"/>
    </source>
</evidence>
<dbReference type="GO" id="GO:0043025">
    <property type="term" value="C:neuronal cell body"/>
    <property type="evidence" value="ECO:0007669"/>
    <property type="project" value="TreeGrafter"/>
</dbReference>
<dbReference type="GO" id="GO:0005886">
    <property type="term" value="C:plasma membrane"/>
    <property type="evidence" value="ECO:0007669"/>
    <property type="project" value="UniProtKB-SubCell"/>
</dbReference>
<keyword evidence="2" id="KW-1003">Cell membrane</keyword>